<proteinExistence type="predicted"/>
<dbReference type="OrthoDB" id="421869at2759"/>
<feature type="compositionally biased region" description="Polar residues" evidence="1">
    <location>
        <begin position="215"/>
        <end position="225"/>
    </location>
</feature>
<evidence type="ECO:0000313" key="4">
    <source>
        <dbReference type="Proteomes" id="UP000257109"/>
    </source>
</evidence>
<organism evidence="3 4">
    <name type="scientific">Mucuna pruriens</name>
    <name type="common">Velvet bean</name>
    <name type="synonym">Dolichos pruriens</name>
    <dbReference type="NCBI Taxonomy" id="157652"/>
    <lineage>
        <taxon>Eukaryota</taxon>
        <taxon>Viridiplantae</taxon>
        <taxon>Streptophyta</taxon>
        <taxon>Embryophyta</taxon>
        <taxon>Tracheophyta</taxon>
        <taxon>Spermatophyta</taxon>
        <taxon>Magnoliopsida</taxon>
        <taxon>eudicotyledons</taxon>
        <taxon>Gunneridae</taxon>
        <taxon>Pentapetalae</taxon>
        <taxon>rosids</taxon>
        <taxon>fabids</taxon>
        <taxon>Fabales</taxon>
        <taxon>Fabaceae</taxon>
        <taxon>Papilionoideae</taxon>
        <taxon>50 kb inversion clade</taxon>
        <taxon>NPAAA clade</taxon>
        <taxon>indigoferoid/millettioid clade</taxon>
        <taxon>Phaseoleae</taxon>
        <taxon>Mucuna</taxon>
    </lineage>
</organism>
<feature type="non-terminal residue" evidence="3">
    <location>
        <position position="1"/>
    </location>
</feature>
<protein>
    <submittedName>
        <fullName evidence="3">Mitochondrial protein</fullName>
    </submittedName>
</protein>
<evidence type="ECO:0000256" key="1">
    <source>
        <dbReference type="SAM" id="MobiDB-lite"/>
    </source>
</evidence>
<evidence type="ECO:0000313" key="3">
    <source>
        <dbReference type="EMBL" id="RDX98502.1"/>
    </source>
</evidence>
<dbReference type="Proteomes" id="UP000257109">
    <property type="component" value="Unassembled WGS sequence"/>
</dbReference>
<comment type="caution">
    <text evidence="3">The sequence shown here is derived from an EMBL/GenBank/DDBJ whole genome shotgun (WGS) entry which is preliminary data.</text>
</comment>
<gene>
    <name evidence="3" type="ORF">CR513_18560</name>
</gene>
<dbReference type="Pfam" id="PF07727">
    <property type="entry name" value="RVT_2"/>
    <property type="match status" value="1"/>
</dbReference>
<feature type="domain" description="Reverse transcriptase Ty1/copia-type" evidence="2">
    <location>
        <begin position="30"/>
        <end position="108"/>
    </location>
</feature>
<evidence type="ECO:0000259" key="2">
    <source>
        <dbReference type="Pfam" id="PF07727"/>
    </source>
</evidence>
<reference evidence="3" key="1">
    <citation type="submission" date="2018-05" db="EMBL/GenBank/DDBJ databases">
        <title>Draft genome of Mucuna pruriens seed.</title>
        <authorList>
            <person name="Nnadi N.E."/>
            <person name="Vos R."/>
            <person name="Hasami M.H."/>
            <person name="Devisetty U.K."/>
            <person name="Aguiy J.C."/>
        </authorList>
    </citation>
    <scope>NUCLEOTIDE SEQUENCE [LARGE SCALE GENOMIC DNA]</scope>
    <source>
        <strain evidence="3">JCA_2017</strain>
    </source>
</reference>
<dbReference type="AlphaFoldDB" id="A0A371H6R5"/>
<keyword evidence="4" id="KW-1185">Reference proteome</keyword>
<sequence length="225" mass="25327">MELRWPLSWIVDVDSAIGPPLSGYAYSKVSILIVYVDDIILTKDYLTEIGILKQSLDKEFKVKDLGQLQYFLGMEVVRSKKGIVTSQWKYILDLLKETGMSDCKALDTLIEVKTKRRDVKDDNGESIHASLYEEHLESVYKILSYLKGTPGKGLFFGKHEKRGIEVYNTDWEGSITNRGSGYSFFLWVKLIPSVAVGLRTVGHTTARHGGERARSSSSCHESQVG</sequence>
<name>A0A371H6R5_MUCPR</name>
<dbReference type="InterPro" id="IPR013103">
    <property type="entry name" value="RVT_2"/>
</dbReference>
<dbReference type="EMBL" id="QJKJ01003439">
    <property type="protein sequence ID" value="RDX98502.1"/>
    <property type="molecule type" value="Genomic_DNA"/>
</dbReference>
<feature type="region of interest" description="Disordered" evidence="1">
    <location>
        <begin position="206"/>
        <end position="225"/>
    </location>
</feature>
<accession>A0A371H6R5</accession>